<keyword evidence="1" id="KW-0472">Membrane</keyword>
<evidence type="ECO:0000313" key="3">
    <source>
        <dbReference type="Proteomes" id="UP000054988"/>
    </source>
</evidence>
<reference evidence="2 3" key="1">
    <citation type="submission" date="2015-12" db="EMBL/GenBank/DDBJ databases">
        <title>Draft genome sequence of Moniliophthora roreri, the causal agent of frosty pod rot of cacao.</title>
        <authorList>
            <person name="Aime M.C."/>
            <person name="Diaz-Valderrama J.R."/>
            <person name="Kijpornyongpan T."/>
            <person name="Phillips-Mora W."/>
        </authorList>
    </citation>
    <scope>NUCLEOTIDE SEQUENCE [LARGE SCALE GENOMIC DNA]</scope>
    <source>
        <strain evidence="2 3">MCA 2952</strain>
    </source>
</reference>
<protein>
    <submittedName>
        <fullName evidence="2">Uncharacterized protein</fullName>
    </submittedName>
</protein>
<evidence type="ECO:0000256" key="1">
    <source>
        <dbReference type="SAM" id="Phobius"/>
    </source>
</evidence>
<keyword evidence="1" id="KW-0812">Transmembrane</keyword>
<accession>A0A0W0GF54</accession>
<dbReference type="EMBL" id="LATX01000094">
    <property type="protein sequence ID" value="KTB47192.1"/>
    <property type="molecule type" value="Genomic_DNA"/>
</dbReference>
<dbReference type="Proteomes" id="UP000054988">
    <property type="component" value="Unassembled WGS sequence"/>
</dbReference>
<evidence type="ECO:0000313" key="2">
    <source>
        <dbReference type="EMBL" id="KTB47192.1"/>
    </source>
</evidence>
<organism evidence="2 3">
    <name type="scientific">Moniliophthora roreri</name>
    <name type="common">Frosty pod rot fungus</name>
    <name type="synonym">Monilia roreri</name>
    <dbReference type="NCBI Taxonomy" id="221103"/>
    <lineage>
        <taxon>Eukaryota</taxon>
        <taxon>Fungi</taxon>
        <taxon>Dikarya</taxon>
        <taxon>Basidiomycota</taxon>
        <taxon>Agaricomycotina</taxon>
        <taxon>Agaricomycetes</taxon>
        <taxon>Agaricomycetidae</taxon>
        <taxon>Agaricales</taxon>
        <taxon>Marasmiineae</taxon>
        <taxon>Marasmiaceae</taxon>
        <taxon>Moniliophthora</taxon>
    </lineage>
</organism>
<proteinExistence type="predicted"/>
<sequence>MDIVELSCNFPQAVPAVVFAIFATFIVLALRYLRRMYPCIKPSEMSEMERILEEIYKAARTNNTVSCLLELEGIPRERTVVQLMASEIRTKEIEMDRASGTSNWKIILGFHPKLVKDIVIWYREAEQLRQRIITIVEQETKRRYESELQICPSLCNHSTSSCRFIIPMDGFIEPNAFNSRPGRNSNTEGRHRLRRPALGLNNDYF</sequence>
<keyword evidence="1" id="KW-1133">Transmembrane helix</keyword>
<feature type="transmembrane region" description="Helical" evidence="1">
    <location>
        <begin position="12"/>
        <end position="33"/>
    </location>
</feature>
<dbReference type="AlphaFoldDB" id="A0A0W0GF54"/>
<comment type="caution">
    <text evidence="2">The sequence shown here is derived from an EMBL/GenBank/DDBJ whole genome shotgun (WGS) entry which is preliminary data.</text>
</comment>
<name>A0A0W0GF54_MONRR</name>
<gene>
    <name evidence="2" type="ORF">WG66_231</name>
</gene>